<reference evidence="2" key="1">
    <citation type="journal article" date="2019" name="Int. J. Syst. Evol. Microbiol.">
        <title>The Global Catalogue of Microorganisms (GCM) 10K type strain sequencing project: providing services to taxonomists for standard genome sequencing and annotation.</title>
        <authorList>
            <consortium name="The Broad Institute Genomics Platform"/>
            <consortium name="The Broad Institute Genome Sequencing Center for Infectious Disease"/>
            <person name="Wu L."/>
            <person name="Ma J."/>
        </authorList>
    </citation>
    <scope>NUCLEOTIDE SEQUENCE [LARGE SCALE GENOMIC DNA]</scope>
    <source>
        <strain evidence="2">CCUG 53816</strain>
    </source>
</reference>
<name>A0ABV7ZHQ2_9HELI</name>
<protein>
    <submittedName>
        <fullName evidence="1">Collagen-like protein</fullName>
    </submittedName>
</protein>
<evidence type="ECO:0000313" key="2">
    <source>
        <dbReference type="Proteomes" id="UP001595783"/>
    </source>
</evidence>
<accession>A0ABV7ZHQ2</accession>
<dbReference type="EMBL" id="JBHRZO010000038">
    <property type="protein sequence ID" value="MFC3848099.1"/>
    <property type="molecule type" value="Genomic_DNA"/>
</dbReference>
<dbReference type="Proteomes" id="UP001595783">
    <property type="component" value="Unassembled WGS sequence"/>
</dbReference>
<feature type="non-terminal residue" evidence="1">
    <location>
        <position position="1"/>
    </location>
</feature>
<gene>
    <name evidence="1" type="ORF">ACFOPX_06130</name>
</gene>
<evidence type="ECO:0000313" key="1">
    <source>
        <dbReference type="EMBL" id="MFC3848099.1"/>
    </source>
</evidence>
<sequence length="266" mass="30884">VNLQATRPTQIRAYDTSANSYYNVTGCDYSGDLGKTPKIVQPYTKINTTSSMKDEEVNDLNTSKDSSHDLPEYRVFEIKERVLGKREKTSYSYCDDGYDNWKKSKDYTAYYNGDLRTLARWTTEYKTINTGTTQVYTRPRNDGDDDAQYNTYKFFYVSKAKKELKRTPLSVDINIRNLDDVYRHNVELVMLSNKLNLNAEVLKVINTPEFSSWKQQYYHPGNGNLCLEYSTSGDVWKPSSKARYCTWGETPSSKYSCVHYNDWVIP</sequence>
<keyword evidence="2" id="KW-1185">Reference proteome</keyword>
<proteinExistence type="predicted"/>
<comment type="caution">
    <text evidence="1">The sequence shown here is derived from an EMBL/GenBank/DDBJ whole genome shotgun (WGS) entry which is preliminary data.</text>
</comment>
<organism evidence="1 2">
    <name type="scientific">Helicobacter baculiformis</name>
    <dbReference type="NCBI Taxonomy" id="427351"/>
    <lineage>
        <taxon>Bacteria</taxon>
        <taxon>Pseudomonadati</taxon>
        <taxon>Campylobacterota</taxon>
        <taxon>Epsilonproteobacteria</taxon>
        <taxon>Campylobacterales</taxon>
        <taxon>Helicobacteraceae</taxon>
        <taxon>Helicobacter</taxon>
    </lineage>
</organism>